<evidence type="ECO:0000256" key="16">
    <source>
        <dbReference type="ARBA" id="ARBA00023268"/>
    </source>
</evidence>
<evidence type="ECO:0000259" key="20">
    <source>
        <dbReference type="SMART" id="SM01221"/>
    </source>
</evidence>
<dbReference type="InterPro" id="IPR037064">
    <property type="entry name" value="Formiminotransferase_N_sf"/>
</dbReference>
<dbReference type="SMART" id="SM01222">
    <property type="entry name" value="FTCD_N"/>
    <property type="match status" value="1"/>
</dbReference>
<dbReference type="Gene3D" id="3.30.70.670">
    <property type="entry name" value="Formiminotransferase, C-terminal subdomain"/>
    <property type="match status" value="1"/>
</dbReference>
<dbReference type="InterPro" id="IPR036178">
    <property type="entry name" value="Formintransfe-cycloase-like_sf"/>
</dbReference>
<keyword evidence="13" id="KW-0333">Golgi apparatus</keyword>
<evidence type="ECO:0000256" key="3">
    <source>
        <dbReference type="ARBA" id="ARBA00005082"/>
    </source>
</evidence>
<comment type="subcellular location">
    <subcellularLocation>
        <location evidence="1">Cytoplasm</location>
        <location evidence="1">Cytoskeleton</location>
        <location evidence="1">Microtubule organizing center</location>
        <location evidence="1">Centrosome</location>
        <location evidence="1">Centriole</location>
    </subcellularLocation>
    <subcellularLocation>
        <location evidence="2">Golgi apparatus</location>
    </subcellularLocation>
</comment>
<dbReference type="EC" id="2.1.2.5" evidence="6"/>
<keyword evidence="12" id="KW-0290">Folate-binding</keyword>
<dbReference type="GO" id="GO:0030412">
    <property type="term" value="F:formimidoyltetrahydrofolate cyclodeaminase activity"/>
    <property type="evidence" value="ECO:0007669"/>
    <property type="project" value="UniProtKB-EC"/>
</dbReference>
<evidence type="ECO:0000256" key="11">
    <source>
        <dbReference type="ARBA" id="ARBA00022808"/>
    </source>
</evidence>
<evidence type="ECO:0000256" key="10">
    <source>
        <dbReference type="ARBA" id="ARBA00022679"/>
    </source>
</evidence>
<dbReference type="RefSeq" id="WP_129876980.1">
    <property type="nucleotide sequence ID" value="NZ_SEWG01000004.1"/>
</dbReference>
<evidence type="ECO:0000256" key="1">
    <source>
        <dbReference type="ARBA" id="ARBA00004114"/>
    </source>
</evidence>
<comment type="subunit">
    <text evidence="18">Homooctamer, including four polyglutamate binding sites. The subunits are arranged as a tetramer of dimers, and form a planar ring-shaped structure.</text>
</comment>
<evidence type="ECO:0000313" key="23">
    <source>
        <dbReference type="Proteomes" id="UP000293331"/>
    </source>
</evidence>
<accession>A0A4Q5LL34</accession>
<keyword evidence="16" id="KW-0511">Multifunctional enzyme</keyword>
<comment type="similarity">
    <text evidence="4">In the N-terminal section; belongs to the formiminotransferase family.</text>
</comment>
<dbReference type="PANTHER" id="PTHR12234">
    <property type="entry name" value="FORMIMINOTRANSFERASE-CYCLODEAMINASE"/>
    <property type="match status" value="1"/>
</dbReference>
<comment type="similarity">
    <text evidence="5">In the C-terminal section; belongs to the cyclodeaminase/cyclohydrolase family.</text>
</comment>
<dbReference type="Pfam" id="PF02971">
    <property type="entry name" value="FTCD"/>
    <property type="match status" value="1"/>
</dbReference>
<dbReference type="AlphaFoldDB" id="A0A4Q5LL34"/>
<evidence type="ECO:0000256" key="19">
    <source>
        <dbReference type="ARBA" id="ARBA00030029"/>
    </source>
</evidence>
<protein>
    <recommendedName>
        <fullName evidence="8">Formimidoyltransferase-cyclodeaminase</fullName>
        <ecNumber evidence="6">2.1.2.5</ecNumber>
        <ecNumber evidence="7">4.3.1.4</ecNumber>
    </recommendedName>
    <alternativeName>
        <fullName evidence="19">Formiminotransferase-cyclodeaminase</fullName>
    </alternativeName>
</protein>
<dbReference type="InterPro" id="IPR012886">
    <property type="entry name" value="Formiminotransferase_N"/>
</dbReference>
<dbReference type="Proteomes" id="UP000293331">
    <property type="component" value="Unassembled WGS sequence"/>
</dbReference>
<dbReference type="GO" id="GO:0030409">
    <property type="term" value="F:glutamate formimidoyltransferase activity"/>
    <property type="evidence" value="ECO:0007669"/>
    <property type="project" value="UniProtKB-EC"/>
</dbReference>
<dbReference type="GO" id="GO:0005542">
    <property type="term" value="F:folic acid binding"/>
    <property type="evidence" value="ECO:0007669"/>
    <property type="project" value="UniProtKB-KW"/>
</dbReference>
<dbReference type="InterPro" id="IPR004227">
    <property type="entry name" value="Formiminotransferase_cat"/>
</dbReference>
<keyword evidence="23" id="KW-1185">Reference proteome</keyword>
<dbReference type="InterPro" id="IPR022384">
    <property type="entry name" value="FormiminoTrfase_cat_dom_sf"/>
</dbReference>
<dbReference type="SUPFAM" id="SSF55116">
    <property type="entry name" value="Formiminotransferase domain of formiminotransferase-cyclodeaminase"/>
    <property type="match status" value="2"/>
</dbReference>
<evidence type="ECO:0000256" key="6">
    <source>
        <dbReference type="ARBA" id="ARBA00012252"/>
    </source>
</evidence>
<evidence type="ECO:0000256" key="14">
    <source>
        <dbReference type="ARBA" id="ARBA00023212"/>
    </source>
</evidence>
<keyword evidence="9" id="KW-0963">Cytoplasm</keyword>
<dbReference type="NCBIfam" id="TIGR02024">
    <property type="entry name" value="FtcD"/>
    <property type="match status" value="1"/>
</dbReference>
<dbReference type="OrthoDB" id="9773217at2"/>
<comment type="caution">
    <text evidence="22">The sequence shown here is derived from an EMBL/GenBank/DDBJ whole genome shotgun (WGS) entry which is preliminary data.</text>
</comment>
<evidence type="ECO:0000256" key="15">
    <source>
        <dbReference type="ARBA" id="ARBA00023239"/>
    </source>
</evidence>
<dbReference type="SMART" id="SM01221">
    <property type="entry name" value="FTCD"/>
    <property type="match status" value="1"/>
</dbReference>
<comment type="pathway">
    <text evidence="3">Amino-acid degradation; L-histidine degradation into L-glutamate; L-glutamate from N-formimidoyl-L-glutamate (transferase route): step 1/1.</text>
</comment>
<evidence type="ECO:0000256" key="7">
    <source>
        <dbReference type="ARBA" id="ARBA00012998"/>
    </source>
</evidence>
<evidence type="ECO:0000256" key="5">
    <source>
        <dbReference type="ARBA" id="ARBA00010825"/>
    </source>
</evidence>
<comment type="function">
    <text evidence="17">Folate-dependent enzyme, that displays both transferase and deaminase activity. Serves to channel one-carbon units from formiminoglutamate to the folate pool.</text>
</comment>
<dbReference type="GO" id="GO:0005814">
    <property type="term" value="C:centriole"/>
    <property type="evidence" value="ECO:0007669"/>
    <property type="project" value="UniProtKB-SubCell"/>
</dbReference>
<dbReference type="GO" id="GO:0019557">
    <property type="term" value="P:L-histidine catabolic process to glutamate and formate"/>
    <property type="evidence" value="ECO:0007669"/>
    <property type="project" value="UniProtKB-UniPathway"/>
</dbReference>
<evidence type="ECO:0000313" key="22">
    <source>
        <dbReference type="EMBL" id="RYU90328.1"/>
    </source>
</evidence>
<organism evidence="22 23">
    <name type="scientific">Mucilaginibacter terrigena</name>
    <dbReference type="NCBI Taxonomy" id="2492395"/>
    <lineage>
        <taxon>Bacteria</taxon>
        <taxon>Pseudomonadati</taxon>
        <taxon>Bacteroidota</taxon>
        <taxon>Sphingobacteriia</taxon>
        <taxon>Sphingobacteriales</taxon>
        <taxon>Sphingobacteriaceae</taxon>
        <taxon>Mucilaginibacter</taxon>
    </lineage>
</organism>
<evidence type="ECO:0000256" key="9">
    <source>
        <dbReference type="ARBA" id="ARBA00022490"/>
    </source>
</evidence>
<gene>
    <name evidence="22" type="primary">ftcD</name>
    <name evidence="22" type="ORF">EWM62_12430</name>
</gene>
<evidence type="ECO:0000256" key="13">
    <source>
        <dbReference type="ARBA" id="ARBA00023034"/>
    </source>
</evidence>
<dbReference type="PANTHER" id="PTHR12234:SF0">
    <property type="entry name" value="FORMIMIDOYLTRANSFERASE-CYCLODEAMINASE"/>
    <property type="match status" value="1"/>
</dbReference>
<keyword evidence="14" id="KW-0206">Cytoskeleton</keyword>
<keyword evidence="11" id="KW-0369">Histidine metabolism</keyword>
<keyword evidence="10 22" id="KW-0808">Transferase</keyword>
<evidence type="ECO:0000259" key="21">
    <source>
        <dbReference type="SMART" id="SM01222"/>
    </source>
</evidence>
<reference evidence="22 23" key="1">
    <citation type="submission" date="2019-02" db="EMBL/GenBank/DDBJ databases">
        <title>Bacterial novel species Mucilaginibacter sp. 17JY9-4 isolated from soil.</title>
        <authorList>
            <person name="Jung H.-Y."/>
        </authorList>
    </citation>
    <scope>NUCLEOTIDE SEQUENCE [LARGE SCALE GENOMIC DNA]</scope>
    <source>
        <strain evidence="22 23">17JY9-4</strain>
    </source>
</reference>
<dbReference type="InterPro" id="IPR051623">
    <property type="entry name" value="FTCD"/>
</dbReference>
<evidence type="ECO:0000256" key="18">
    <source>
        <dbReference type="ARBA" id="ARBA00025915"/>
    </source>
</evidence>
<dbReference type="Pfam" id="PF04961">
    <property type="entry name" value="FTCD_C"/>
    <property type="match status" value="1"/>
</dbReference>
<evidence type="ECO:0000256" key="17">
    <source>
        <dbReference type="ARBA" id="ARBA00025506"/>
    </source>
</evidence>
<feature type="domain" description="Formiminotransferase C-terminal subdomain" evidence="20">
    <location>
        <begin position="181"/>
        <end position="346"/>
    </location>
</feature>
<dbReference type="EMBL" id="SEWG01000004">
    <property type="protein sequence ID" value="RYU90328.1"/>
    <property type="molecule type" value="Genomic_DNA"/>
</dbReference>
<dbReference type="GO" id="GO:0019556">
    <property type="term" value="P:L-histidine catabolic process to glutamate and formamide"/>
    <property type="evidence" value="ECO:0007669"/>
    <property type="project" value="UniProtKB-UniPathway"/>
</dbReference>
<sequence length="561" mass="61045">MIKLIECVPNFSEGVNLAIIKQITDEVESVEGVRLLNVDPGKATNRTVVTFVGEPRQVIQAAFLAIKKAGELIDMSKHKGEHPRMGATDVCPLIPIANITMEETAEYAKQLAKRVGEELGIPAYLYQHAQADKTRDNLSVIRAGEYEGFFKKIKEPKWKPDFGPTEMDAKRGATVIGARDFLIAYNINLNTTSTRRANAIAFDVREAGRVMREGDPVNGKIINDENGKPKSIPGTLKSVKAIGWYIEEYGVAQISMNLTNIEVTPIHIAFDEVCKKAAERGIRVTGSELVGLIPLKAMLDAGKYFLQKQQRSVGVSEKELIKIAIKSMGLDELGPFNPDERIIENSLKDTAASKLVSMTLTGFADETASESPAPGGGSISAYMGALGASLATMVANLSSHKKGWDSRWEEFGNWAEQGQNYKDELLALVDKDTTAFNKIMEAFGLPKGNDAEKAARDQAIQGATKYAIEIPFKVMKISFESLALIRAMVETGNPNSVTDAGVAALCARSAVIGAFMNVKINASGYKDKAFVEDILKRGEEIEQKTIAVEAEIIALVNGKIK</sequence>
<dbReference type="Gene3D" id="1.20.120.680">
    <property type="entry name" value="Formiminotetrahydrofolate cyclodeaminase monomer, up-and-down helical bundle"/>
    <property type="match status" value="1"/>
</dbReference>
<evidence type="ECO:0000256" key="12">
    <source>
        <dbReference type="ARBA" id="ARBA00022954"/>
    </source>
</evidence>
<evidence type="ECO:0000256" key="8">
    <source>
        <dbReference type="ARBA" id="ARBA00017787"/>
    </source>
</evidence>
<dbReference type="Gene3D" id="3.30.990.10">
    <property type="entry name" value="Formiminotransferase, N-terminal subdomain"/>
    <property type="match status" value="1"/>
</dbReference>
<dbReference type="EC" id="4.3.1.4" evidence="7"/>
<evidence type="ECO:0000256" key="4">
    <source>
        <dbReference type="ARBA" id="ARBA00008297"/>
    </source>
</evidence>
<name>A0A4Q5LL34_9SPHI</name>
<keyword evidence="15" id="KW-0456">Lyase</keyword>
<evidence type="ECO:0000256" key="2">
    <source>
        <dbReference type="ARBA" id="ARBA00004555"/>
    </source>
</evidence>
<feature type="domain" description="Formiminotransferase N-terminal subdomain" evidence="21">
    <location>
        <begin position="3"/>
        <end position="180"/>
    </location>
</feature>
<dbReference type="InterPro" id="IPR007044">
    <property type="entry name" value="Cyclodeamin/CycHdrlase"/>
</dbReference>
<dbReference type="InterPro" id="IPR037070">
    <property type="entry name" value="Formiminotransferase_C_sf"/>
</dbReference>
<dbReference type="UniPathway" id="UPA00379">
    <property type="reaction ID" value="UER00555"/>
</dbReference>
<proteinExistence type="inferred from homology"/>
<dbReference type="SUPFAM" id="SSF101262">
    <property type="entry name" value="Methenyltetrahydrofolate cyclohydrolase-like"/>
    <property type="match status" value="1"/>
</dbReference>
<dbReference type="InterPro" id="IPR013802">
    <property type="entry name" value="Formiminotransferase_C"/>
</dbReference>
<dbReference type="Pfam" id="PF07837">
    <property type="entry name" value="FTCD_N"/>
    <property type="match status" value="1"/>
</dbReference>